<name>A0A7K1UWF9_9NOCA</name>
<dbReference type="AlphaFoldDB" id="A0A7K1UWF9"/>
<comment type="caution">
    <text evidence="2">The sequence shown here is derived from an EMBL/GenBank/DDBJ whole genome shotgun (WGS) entry which is preliminary data.</text>
</comment>
<reference evidence="2 3" key="1">
    <citation type="submission" date="2019-12" db="EMBL/GenBank/DDBJ databases">
        <title>Nocardia sp. nov. ET3-3 isolated from soil.</title>
        <authorList>
            <person name="Kanchanasin P."/>
            <person name="Tanasupawat S."/>
            <person name="Yuki M."/>
            <person name="Kudo T."/>
        </authorList>
    </citation>
    <scope>NUCLEOTIDE SEQUENCE [LARGE SCALE GENOMIC DNA]</scope>
    <source>
        <strain evidence="2 3">ET3-3</strain>
    </source>
</reference>
<accession>A0A7K1UWF9</accession>
<protein>
    <submittedName>
        <fullName evidence="2">Uncharacterized protein</fullName>
    </submittedName>
</protein>
<dbReference type="RefSeq" id="WP_157388377.1">
    <property type="nucleotide sequence ID" value="NZ_WRPP01000003.1"/>
</dbReference>
<gene>
    <name evidence="2" type="ORF">GPX89_15920</name>
</gene>
<evidence type="ECO:0000313" key="3">
    <source>
        <dbReference type="Proteomes" id="UP000466794"/>
    </source>
</evidence>
<evidence type="ECO:0000313" key="2">
    <source>
        <dbReference type="EMBL" id="MVU78726.1"/>
    </source>
</evidence>
<keyword evidence="3" id="KW-1185">Reference proteome</keyword>
<evidence type="ECO:0000256" key="1">
    <source>
        <dbReference type="SAM" id="MobiDB-lite"/>
    </source>
</evidence>
<dbReference type="EMBL" id="WRPP01000003">
    <property type="protein sequence ID" value="MVU78726.1"/>
    <property type="molecule type" value="Genomic_DNA"/>
</dbReference>
<proteinExistence type="predicted"/>
<feature type="region of interest" description="Disordered" evidence="1">
    <location>
        <begin position="1"/>
        <end position="50"/>
    </location>
</feature>
<dbReference type="Proteomes" id="UP000466794">
    <property type="component" value="Unassembled WGS sequence"/>
</dbReference>
<organism evidence="2 3">
    <name type="scientific">Nocardia terrae</name>
    <dbReference type="NCBI Taxonomy" id="2675851"/>
    <lineage>
        <taxon>Bacteria</taxon>
        <taxon>Bacillati</taxon>
        <taxon>Actinomycetota</taxon>
        <taxon>Actinomycetes</taxon>
        <taxon>Mycobacteriales</taxon>
        <taxon>Nocardiaceae</taxon>
        <taxon>Nocardia</taxon>
    </lineage>
</organism>
<sequence>MWSWSNHQSDRATAASFTNWRIREPEPTVTDPEFDETSDDDMYRDIDNDDAMMGGDISEDALAGMFDALATMLRTPPPLRAFNGGLSAVDGRASATAVGRRIHFGRTR</sequence>